<protein>
    <recommendedName>
        <fullName evidence="1">diguanylate cyclase</fullName>
        <ecNumber evidence="1">2.7.7.65</ecNumber>
    </recommendedName>
</protein>
<dbReference type="PANTHER" id="PTHR45138:SF9">
    <property type="entry name" value="DIGUANYLATE CYCLASE DGCM-RELATED"/>
    <property type="match status" value="1"/>
</dbReference>
<dbReference type="InterPro" id="IPR050469">
    <property type="entry name" value="Diguanylate_Cyclase"/>
</dbReference>
<dbReference type="NCBIfam" id="TIGR00254">
    <property type="entry name" value="GGDEF"/>
    <property type="match status" value="1"/>
</dbReference>
<dbReference type="SMART" id="SM00267">
    <property type="entry name" value="GGDEF"/>
    <property type="match status" value="1"/>
</dbReference>
<dbReference type="FunFam" id="3.30.70.270:FF:000001">
    <property type="entry name" value="Diguanylate cyclase domain protein"/>
    <property type="match status" value="1"/>
</dbReference>
<evidence type="ECO:0000259" key="4">
    <source>
        <dbReference type="PROSITE" id="PS50887"/>
    </source>
</evidence>
<evidence type="ECO:0000313" key="5">
    <source>
        <dbReference type="EMBL" id="ASJ23369.1"/>
    </source>
</evidence>
<dbReference type="EC" id="2.7.7.65" evidence="1"/>
<keyword evidence="3" id="KW-0175">Coiled coil</keyword>
<dbReference type="Gene3D" id="3.30.70.270">
    <property type="match status" value="1"/>
</dbReference>
<accession>A0A248LFZ3</accession>
<dbReference type="SUPFAM" id="SSF55073">
    <property type="entry name" value="Nucleotide cyclase"/>
    <property type="match status" value="1"/>
</dbReference>
<feature type="coiled-coil region" evidence="3">
    <location>
        <begin position="402"/>
        <end position="443"/>
    </location>
</feature>
<evidence type="ECO:0000313" key="6">
    <source>
        <dbReference type="Proteomes" id="UP000197424"/>
    </source>
</evidence>
<proteinExistence type="predicted"/>
<dbReference type="GO" id="GO:0052621">
    <property type="term" value="F:diguanylate cyclase activity"/>
    <property type="evidence" value="ECO:0007669"/>
    <property type="project" value="UniProtKB-EC"/>
</dbReference>
<organism evidence="5 6">
    <name type="scientific">Laribacter hongkongensis</name>
    <dbReference type="NCBI Taxonomy" id="168471"/>
    <lineage>
        <taxon>Bacteria</taxon>
        <taxon>Pseudomonadati</taxon>
        <taxon>Pseudomonadota</taxon>
        <taxon>Betaproteobacteria</taxon>
        <taxon>Neisseriales</taxon>
        <taxon>Aquaspirillaceae</taxon>
        <taxon>Laribacter</taxon>
    </lineage>
</organism>
<dbReference type="PROSITE" id="PS50887">
    <property type="entry name" value="GGDEF"/>
    <property type="match status" value="1"/>
</dbReference>
<dbReference type="EMBL" id="CP022115">
    <property type="protein sequence ID" value="ASJ23369.1"/>
    <property type="molecule type" value="Genomic_DNA"/>
</dbReference>
<feature type="domain" description="GGDEF" evidence="4">
    <location>
        <begin position="467"/>
        <end position="599"/>
    </location>
</feature>
<reference evidence="6" key="1">
    <citation type="submission" date="2017-06" db="EMBL/GenBank/DDBJ databases">
        <title>Whole genome sequence of Laribacter hongkongensis LHGZ1.</title>
        <authorList>
            <person name="Chen D."/>
            <person name="Wu H."/>
            <person name="Chen J."/>
        </authorList>
    </citation>
    <scope>NUCLEOTIDE SEQUENCE [LARGE SCALE GENOMIC DNA]</scope>
    <source>
        <strain evidence="6">LHGZ1</strain>
    </source>
</reference>
<name>A0A248LFZ3_9NEIS</name>
<sequence length="601" mass="66869">MTPAEIAREALLKLAADKLPPTPEHYRRAFCEIAHQPDETNVFARELLEYIEQQPGISRLSPRLGRLRQALEGECWHDGAELSFSVMQALAEQQTAGQDWARILRELVRLWDMPLSISQSHKRETLERVLSVAGAQPLLLYGKLGNLLDNWKTSAASMRPADSLLTFDELPGVADESSGMAGSFQGSSGSGPACPDDGAGMSWRTILRGTLVNGVSPRLKGYPELAQELMNLVSLLDETVSGNDLEMLGRRLKRFWIRLELVLEQEDRLANALAGLLGVLLDNISELVGTDSRVGGQVEAMRDILSQAPLSMRKIYQLEASLKEAVYQQGLIKHSLDEATDSMRSMLDSFISRVGMLANQTDTYRERFSRYGEEVALTHDVVGLHGILGRLMQDTRAIHTDLASAHDELQGARHQVEAVNARIELLEAELVEASTKIKEDQLTGALNRRGLDEQFMREASRAERNGQPLALALIDIDNFKQLNDRYGHRTGDNALRYVVDLVSERVRPSDAVARFGGEEFVVLMPDTSQEQALELIERLQRDLTKTFFLANEDRLVITFSAGIAVWSAGESELDLIERADHAMYRAKLAGKNRVLAATDEM</sequence>
<dbReference type="CDD" id="cd01949">
    <property type="entry name" value="GGDEF"/>
    <property type="match status" value="1"/>
</dbReference>
<dbReference type="RefSeq" id="WP_088860053.1">
    <property type="nucleotide sequence ID" value="NZ_CP022115.1"/>
</dbReference>
<dbReference type="OrthoDB" id="9813903at2"/>
<dbReference type="PANTHER" id="PTHR45138">
    <property type="entry name" value="REGULATORY COMPONENTS OF SENSORY TRANSDUCTION SYSTEM"/>
    <property type="match status" value="1"/>
</dbReference>
<dbReference type="InterPro" id="IPR000160">
    <property type="entry name" value="GGDEF_dom"/>
</dbReference>
<dbReference type="Proteomes" id="UP000197424">
    <property type="component" value="Chromosome"/>
</dbReference>
<dbReference type="InterPro" id="IPR043128">
    <property type="entry name" value="Rev_trsase/Diguanyl_cyclase"/>
</dbReference>
<dbReference type="AlphaFoldDB" id="A0A248LFZ3"/>
<gene>
    <name evidence="5" type="ORF">LHGZ1_0538</name>
</gene>
<evidence type="ECO:0000256" key="3">
    <source>
        <dbReference type="SAM" id="Coils"/>
    </source>
</evidence>
<comment type="catalytic activity">
    <reaction evidence="2">
        <text>2 GTP = 3',3'-c-di-GMP + 2 diphosphate</text>
        <dbReference type="Rhea" id="RHEA:24898"/>
        <dbReference type="ChEBI" id="CHEBI:33019"/>
        <dbReference type="ChEBI" id="CHEBI:37565"/>
        <dbReference type="ChEBI" id="CHEBI:58805"/>
        <dbReference type="EC" id="2.7.7.65"/>
    </reaction>
</comment>
<dbReference type="InterPro" id="IPR029787">
    <property type="entry name" value="Nucleotide_cyclase"/>
</dbReference>
<evidence type="ECO:0000256" key="1">
    <source>
        <dbReference type="ARBA" id="ARBA00012528"/>
    </source>
</evidence>
<evidence type="ECO:0000256" key="2">
    <source>
        <dbReference type="ARBA" id="ARBA00034247"/>
    </source>
</evidence>
<dbReference type="Pfam" id="PF00990">
    <property type="entry name" value="GGDEF"/>
    <property type="match status" value="1"/>
</dbReference>